<accession>A0A7S4JUK7</accession>
<dbReference type="AlphaFoldDB" id="A0A7S4JUK7"/>
<feature type="region of interest" description="Disordered" evidence="1">
    <location>
        <begin position="1"/>
        <end position="34"/>
    </location>
</feature>
<sequence>MSLRAAKGSHRLTMTPATNGLSTNNMPPPKDRKGWYSVSEYTPFSHTNGDTLPKSIPPLGGSTLVNATEDKVETLPNAVDFLEIFTSVFNRTKSGALVHGL</sequence>
<proteinExistence type="predicted"/>
<evidence type="ECO:0000256" key="1">
    <source>
        <dbReference type="SAM" id="MobiDB-lite"/>
    </source>
</evidence>
<protein>
    <submittedName>
        <fullName evidence="2">Uncharacterized protein</fullName>
    </submittedName>
</protein>
<organism evidence="2">
    <name type="scientific">Odontella aurita</name>
    <dbReference type="NCBI Taxonomy" id="265563"/>
    <lineage>
        <taxon>Eukaryota</taxon>
        <taxon>Sar</taxon>
        <taxon>Stramenopiles</taxon>
        <taxon>Ochrophyta</taxon>
        <taxon>Bacillariophyta</taxon>
        <taxon>Mediophyceae</taxon>
        <taxon>Biddulphiophycidae</taxon>
        <taxon>Eupodiscales</taxon>
        <taxon>Odontellaceae</taxon>
        <taxon>Odontella</taxon>
    </lineage>
</organism>
<reference evidence="2" key="1">
    <citation type="submission" date="2021-01" db="EMBL/GenBank/DDBJ databases">
        <authorList>
            <person name="Corre E."/>
            <person name="Pelletier E."/>
            <person name="Niang G."/>
            <person name="Scheremetjew M."/>
            <person name="Finn R."/>
            <person name="Kale V."/>
            <person name="Holt S."/>
            <person name="Cochrane G."/>
            <person name="Meng A."/>
            <person name="Brown T."/>
            <person name="Cohen L."/>
        </authorList>
    </citation>
    <scope>NUCLEOTIDE SEQUENCE</scope>
    <source>
        <strain evidence="2">Isolate 1302-5</strain>
    </source>
</reference>
<gene>
    <name evidence="2" type="ORF">OAUR00152_LOCUS34005</name>
</gene>
<dbReference type="EMBL" id="HBKQ01049247">
    <property type="protein sequence ID" value="CAE2274472.1"/>
    <property type="molecule type" value="Transcribed_RNA"/>
</dbReference>
<feature type="compositionally biased region" description="Polar residues" evidence="1">
    <location>
        <begin position="15"/>
        <end position="25"/>
    </location>
</feature>
<name>A0A7S4JUK7_9STRA</name>
<evidence type="ECO:0000313" key="2">
    <source>
        <dbReference type="EMBL" id="CAE2274472.1"/>
    </source>
</evidence>